<evidence type="ECO:0008006" key="4">
    <source>
        <dbReference type="Google" id="ProtNLM"/>
    </source>
</evidence>
<comment type="caution">
    <text evidence="2">The sequence shown here is derived from an EMBL/GenBank/DDBJ whole genome shotgun (WGS) entry which is preliminary data.</text>
</comment>
<reference evidence="2" key="1">
    <citation type="journal article" date="2020" name="mSystems">
        <title>Genome- and Community-Level Interaction Insights into Carbon Utilization and Element Cycling Functions of Hydrothermarchaeota in Hydrothermal Sediment.</title>
        <authorList>
            <person name="Zhou Z."/>
            <person name="Liu Y."/>
            <person name="Xu W."/>
            <person name="Pan J."/>
            <person name="Luo Z.H."/>
            <person name="Li M."/>
        </authorList>
    </citation>
    <scope>NUCLEOTIDE SEQUENCE</scope>
    <source>
        <strain evidence="2">HyVt-388</strain>
    </source>
</reference>
<protein>
    <recommendedName>
        <fullName evidence="4">DUF4845 domain-containing protein</fullName>
    </recommendedName>
</protein>
<accession>A0A9C9EKS6</accession>
<evidence type="ECO:0000256" key="1">
    <source>
        <dbReference type="SAM" id="Phobius"/>
    </source>
</evidence>
<sequence>MKNRGISGFGVIVLIIMLLLIGYVVWQIVRVHLTYGTISEKVEQAAKIGPTMTDMEIINQLMREAKDVKVELNPDSIFIDRSIPDSFRVYVSYDDSSDVFGMFVYRRHFVVDKIEPIKVRF</sequence>
<evidence type="ECO:0000313" key="2">
    <source>
        <dbReference type="EMBL" id="HEC77834.1"/>
    </source>
</evidence>
<dbReference type="EMBL" id="DRIG01000022">
    <property type="protein sequence ID" value="HEC77834.1"/>
    <property type="molecule type" value="Genomic_DNA"/>
</dbReference>
<feature type="transmembrane region" description="Helical" evidence="1">
    <location>
        <begin position="6"/>
        <end position="26"/>
    </location>
</feature>
<keyword evidence="1" id="KW-1133">Transmembrane helix</keyword>
<gene>
    <name evidence="2" type="ORF">ENI34_01660</name>
</gene>
<dbReference type="AlphaFoldDB" id="A0A9C9EKS6"/>
<dbReference type="Proteomes" id="UP000885826">
    <property type="component" value="Unassembled WGS sequence"/>
</dbReference>
<keyword evidence="1" id="KW-0812">Transmembrane</keyword>
<organism evidence="2 3">
    <name type="scientific">candidate division WOR-3 bacterium</name>
    <dbReference type="NCBI Taxonomy" id="2052148"/>
    <lineage>
        <taxon>Bacteria</taxon>
        <taxon>Bacteria division WOR-3</taxon>
    </lineage>
</organism>
<proteinExistence type="predicted"/>
<name>A0A9C9EKS6_UNCW3</name>
<evidence type="ECO:0000313" key="3">
    <source>
        <dbReference type="Proteomes" id="UP000885826"/>
    </source>
</evidence>
<keyword evidence="1" id="KW-0472">Membrane</keyword>